<dbReference type="PANTHER" id="PTHR33353:SF2">
    <property type="entry name" value="ENDO-BETA-1,4-GLUCANASE D"/>
    <property type="match status" value="1"/>
</dbReference>
<evidence type="ECO:0000259" key="7">
    <source>
        <dbReference type="Pfam" id="PF03443"/>
    </source>
</evidence>
<comment type="subcellular location">
    <subcellularLocation>
        <location evidence="2 5">Secreted</location>
    </subcellularLocation>
</comment>
<dbReference type="GO" id="GO:0008810">
    <property type="term" value="F:cellulase activity"/>
    <property type="evidence" value="ECO:0007669"/>
    <property type="project" value="UniProtKB-UniRule"/>
</dbReference>
<dbReference type="EC" id="1.14.99.56" evidence="5"/>
<feature type="chain" id="PRO_5040957839" description="AA9 family lytic polysaccharide monooxygenase" evidence="6">
    <location>
        <begin position="21"/>
        <end position="283"/>
    </location>
</feature>
<keyword evidence="9" id="KW-1185">Reference proteome</keyword>
<dbReference type="PANTHER" id="PTHR33353">
    <property type="entry name" value="PUTATIVE (AFU_ORTHOLOGUE AFUA_1G12560)-RELATED"/>
    <property type="match status" value="1"/>
</dbReference>
<evidence type="ECO:0000313" key="9">
    <source>
        <dbReference type="Proteomes" id="UP001153618"/>
    </source>
</evidence>
<dbReference type="InterPro" id="IPR005103">
    <property type="entry name" value="AA9_LPMO"/>
</dbReference>
<evidence type="ECO:0000256" key="1">
    <source>
        <dbReference type="ARBA" id="ARBA00001973"/>
    </source>
</evidence>
<sequence>MKQFLSLFAMGAVLAKTASAHYIFSKLVIDGEASADWQYIRQTTRSENYMPTKYSNTFDNLTPSDSDFRCNLGSFSNAAKTEVAEVAAGDRIAMRLFYDGTIAHPGPGQVYMSKAPSGNVQEYEGDGEWFKIWEKTLCNKEGDLTKTAWCAYGMSEFEFQIPDNTPAGEYLVRAEHVGLHGAQSNEAEFFYSCAQIKVSGSGNGIPSLTYKIPGLYNDSMELFNGLNLWVNTVDEVEVDITKTPVGDDVWDGSRSSALRSSSAAPSATPSAGVRSSIISSCSL</sequence>
<accession>A0A9W4I182</accession>
<keyword evidence="5" id="KW-0136">Cellulose degradation</keyword>
<comment type="function">
    <text evidence="5">Lytic polysaccharide monooxygenase (LMPO) that depolymerizes crystalline and amorphous polysaccharides via the oxidation of scissile alpha- or beta-(1-4)-glycosidic bonds, yielding C1 and/or C4 oxidation products. Catalysis by LPMOs requires the reduction of the active-site copper from Cu(II) to Cu(I) by a reducing agent and H(2)O(2) or O(2) as a cosubstrate.</text>
</comment>
<keyword evidence="3 5" id="KW-0964">Secreted</keyword>
<dbReference type="Pfam" id="PF03443">
    <property type="entry name" value="AA9"/>
    <property type="match status" value="1"/>
</dbReference>
<comment type="domain">
    <text evidence="5">Has a modular structure: an endo-beta-1,4-glucanase catalytic module at the N-terminus, a linker rich in serines and threonines, and a C-terminal carbohydrate-binding module (CBM).</text>
</comment>
<dbReference type="Proteomes" id="UP001153618">
    <property type="component" value="Unassembled WGS sequence"/>
</dbReference>
<dbReference type="Gene3D" id="2.70.50.70">
    <property type="match status" value="1"/>
</dbReference>
<keyword evidence="5" id="KW-0119">Carbohydrate metabolism</keyword>
<evidence type="ECO:0000256" key="5">
    <source>
        <dbReference type="RuleBase" id="RU368122"/>
    </source>
</evidence>
<gene>
    <name evidence="8" type="ORF">POLS_LOCUS7308</name>
</gene>
<evidence type="ECO:0000256" key="3">
    <source>
        <dbReference type="ARBA" id="ARBA00022525"/>
    </source>
</evidence>
<dbReference type="AlphaFoldDB" id="A0A9W4I182"/>
<evidence type="ECO:0000256" key="2">
    <source>
        <dbReference type="ARBA" id="ARBA00004613"/>
    </source>
</evidence>
<name>A0A9W4I182_PENOL</name>
<protein>
    <recommendedName>
        <fullName evidence="5">AA9 family lytic polysaccharide monooxygenase</fullName>
        <ecNumber evidence="5">1.14.99.56</ecNumber>
    </recommendedName>
    <alternativeName>
        <fullName evidence="5">Endo-beta-1,4-glucanase</fullName>
    </alternativeName>
    <alternativeName>
        <fullName evidence="5">Glycosyl hydrolase 61 family protein</fullName>
    </alternativeName>
</protein>
<dbReference type="EMBL" id="CAJVOS010000046">
    <property type="protein sequence ID" value="CAG8193228.1"/>
    <property type="molecule type" value="Genomic_DNA"/>
</dbReference>
<comment type="catalytic activity">
    <reaction evidence="5">
        <text>[(1-&gt;4)-beta-D-glucosyl]n+m + reduced acceptor + O2 = 4-dehydro-beta-D-glucosyl-[(1-&gt;4)-beta-D-glucosyl]n-1 + [(1-&gt;4)-beta-D-glucosyl]m + acceptor + H2O.</text>
        <dbReference type="EC" id="1.14.99.56"/>
    </reaction>
</comment>
<feature type="signal peptide" evidence="6">
    <location>
        <begin position="1"/>
        <end position="20"/>
    </location>
</feature>
<proteinExistence type="predicted"/>
<comment type="caution">
    <text evidence="8">The sequence shown here is derived from an EMBL/GenBank/DDBJ whole genome shotgun (WGS) entry which is preliminary data.</text>
</comment>
<evidence type="ECO:0000313" key="8">
    <source>
        <dbReference type="EMBL" id="CAG8193228.1"/>
    </source>
</evidence>
<dbReference type="GO" id="GO:0030245">
    <property type="term" value="P:cellulose catabolic process"/>
    <property type="evidence" value="ECO:0007669"/>
    <property type="project" value="UniProtKB-UniRule"/>
</dbReference>
<evidence type="ECO:0000256" key="4">
    <source>
        <dbReference type="ARBA" id="ARBA00023157"/>
    </source>
</evidence>
<dbReference type="GO" id="GO:0005576">
    <property type="term" value="C:extracellular region"/>
    <property type="evidence" value="ECO:0007669"/>
    <property type="project" value="UniProtKB-SubCell"/>
</dbReference>
<feature type="domain" description="Auxiliary Activity family 9 catalytic" evidence="7">
    <location>
        <begin position="21"/>
        <end position="221"/>
    </location>
</feature>
<comment type="cofactor">
    <cofactor evidence="1">
        <name>Cu(2+)</name>
        <dbReference type="ChEBI" id="CHEBI:29036"/>
    </cofactor>
</comment>
<evidence type="ECO:0000256" key="6">
    <source>
        <dbReference type="SAM" id="SignalP"/>
    </source>
</evidence>
<keyword evidence="5" id="KW-0624">Polysaccharide degradation</keyword>
<reference evidence="8" key="1">
    <citation type="submission" date="2021-07" db="EMBL/GenBank/DDBJ databases">
        <authorList>
            <person name="Branca A.L. A."/>
        </authorList>
    </citation>
    <scope>NUCLEOTIDE SEQUENCE</scope>
</reference>
<organism evidence="8 9">
    <name type="scientific">Penicillium olsonii</name>
    <dbReference type="NCBI Taxonomy" id="99116"/>
    <lineage>
        <taxon>Eukaryota</taxon>
        <taxon>Fungi</taxon>
        <taxon>Dikarya</taxon>
        <taxon>Ascomycota</taxon>
        <taxon>Pezizomycotina</taxon>
        <taxon>Eurotiomycetes</taxon>
        <taxon>Eurotiomycetidae</taxon>
        <taxon>Eurotiales</taxon>
        <taxon>Aspergillaceae</taxon>
        <taxon>Penicillium</taxon>
    </lineage>
</organism>
<dbReference type="GO" id="GO:0030248">
    <property type="term" value="F:cellulose binding"/>
    <property type="evidence" value="ECO:0007669"/>
    <property type="project" value="UniProtKB-UniRule"/>
</dbReference>
<dbReference type="OrthoDB" id="3496539at2759"/>
<dbReference type="CDD" id="cd21175">
    <property type="entry name" value="LPMO_AA9"/>
    <property type="match status" value="1"/>
</dbReference>
<keyword evidence="4 5" id="KW-1015">Disulfide bond</keyword>
<dbReference type="InterPro" id="IPR049892">
    <property type="entry name" value="AA9"/>
</dbReference>
<keyword evidence="6" id="KW-0732">Signal</keyword>